<dbReference type="Proteomes" id="UP001162992">
    <property type="component" value="Chromosome 5"/>
</dbReference>
<evidence type="ECO:0000313" key="2">
    <source>
        <dbReference type="Proteomes" id="UP001162992"/>
    </source>
</evidence>
<gene>
    <name evidence="1" type="ORF">O6H91_05G110300</name>
</gene>
<reference evidence="2" key="1">
    <citation type="journal article" date="2024" name="Proc. Natl. Acad. Sci. U.S.A.">
        <title>Extraordinary preservation of gene collinearity over three hundred million years revealed in homosporous lycophytes.</title>
        <authorList>
            <person name="Li C."/>
            <person name="Wickell D."/>
            <person name="Kuo L.Y."/>
            <person name="Chen X."/>
            <person name="Nie B."/>
            <person name="Liao X."/>
            <person name="Peng D."/>
            <person name="Ji J."/>
            <person name="Jenkins J."/>
            <person name="Williams M."/>
            <person name="Shu S."/>
            <person name="Plott C."/>
            <person name="Barry K."/>
            <person name="Rajasekar S."/>
            <person name="Grimwood J."/>
            <person name="Han X."/>
            <person name="Sun S."/>
            <person name="Hou Z."/>
            <person name="He W."/>
            <person name="Dai G."/>
            <person name="Sun C."/>
            <person name="Schmutz J."/>
            <person name="Leebens-Mack J.H."/>
            <person name="Li F.W."/>
            <person name="Wang L."/>
        </authorList>
    </citation>
    <scope>NUCLEOTIDE SEQUENCE [LARGE SCALE GENOMIC DNA]</scope>
    <source>
        <strain evidence="2">cv. PW_Plant_1</strain>
    </source>
</reference>
<accession>A0ACC2DSH8</accession>
<organism evidence="1 2">
    <name type="scientific">Diphasiastrum complanatum</name>
    <name type="common">Issler's clubmoss</name>
    <name type="synonym">Lycopodium complanatum</name>
    <dbReference type="NCBI Taxonomy" id="34168"/>
    <lineage>
        <taxon>Eukaryota</taxon>
        <taxon>Viridiplantae</taxon>
        <taxon>Streptophyta</taxon>
        <taxon>Embryophyta</taxon>
        <taxon>Tracheophyta</taxon>
        <taxon>Lycopodiopsida</taxon>
        <taxon>Lycopodiales</taxon>
        <taxon>Lycopodiaceae</taxon>
        <taxon>Lycopodioideae</taxon>
        <taxon>Diphasiastrum</taxon>
    </lineage>
</organism>
<proteinExistence type="predicted"/>
<comment type="caution">
    <text evidence="1">The sequence shown here is derived from an EMBL/GenBank/DDBJ whole genome shotgun (WGS) entry which is preliminary data.</text>
</comment>
<sequence length="266" mass="28734">MLELACSHHLQELISFTFVLVRVYLSALGTYKYLQSSMESTLTSLAAGALADIQQVFQMAEKSGQDPLHVIVEEILHAKAGNIVLYGVGREGLMMKALCMRLFHLGLKSHFFGDMTTPAIGPGDLFVASAGPGSFHTVNALLQVARDAGARVMVITAQKQGSAAKLAHAVAVVPAQTMADDMRHSASDRNFVKASNEGVFDEQMQGKFHHHSSPDVTATSLFGGLLPMGSVYEGALFVLFEVTVHCLQSRLGETSESMRSRHTNLE</sequence>
<dbReference type="EMBL" id="CM055096">
    <property type="protein sequence ID" value="KAJ7557060.1"/>
    <property type="molecule type" value="Genomic_DNA"/>
</dbReference>
<protein>
    <submittedName>
        <fullName evidence="1">Uncharacterized protein</fullName>
    </submittedName>
</protein>
<name>A0ACC2DSH8_DIPCM</name>
<keyword evidence="2" id="KW-1185">Reference proteome</keyword>
<evidence type="ECO:0000313" key="1">
    <source>
        <dbReference type="EMBL" id="KAJ7557060.1"/>
    </source>
</evidence>